<proteinExistence type="predicted"/>
<accession>A0ABS3K6C4</accession>
<evidence type="ECO:0000313" key="2">
    <source>
        <dbReference type="Proteomes" id="UP001518990"/>
    </source>
</evidence>
<dbReference type="RefSeq" id="WP_207444638.1">
    <property type="nucleotide sequence ID" value="NZ_CP061091.1"/>
</dbReference>
<keyword evidence="2" id="KW-1185">Reference proteome</keyword>
<reference evidence="1 2" key="1">
    <citation type="submission" date="2020-09" db="EMBL/GenBank/DDBJ databases">
        <title>Roseomonas.</title>
        <authorList>
            <person name="Zhu W."/>
        </authorList>
    </citation>
    <scope>NUCLEOTIDE SEQUENCE [LARGE SCALE GENOMIC DNA]</scope>
    <source>
        <strain evidence="1 2">1311</strain>
    </source>
</reference>
<dbReference type="EMBL" id="JACTNF010000001">
    <property type="protein sequence ID" value="MBO1073006.1"/>
    <property type="molecule type" value="Genomic_DNA"/>
</dbReference>
<sequence length="86" mass="9457">MLDHIFGVSDHARVAPGPWGGDRAPSGETFLFGMVGRAGLGKNLPPCVKEYDIPANQEAIFRATQKRLIERYYRECGYSAATAVKE</sequence>
<comment type="caution">
    <text evidence="1">The sequence shown here is derived from an EMBL/GenBank/DDBJ whole genome shotgun (WGS) entry which is preliminary data.</text>
</comment>
<organism evidence="1 2">
    <name type="scientific">Roseomonas marmotae</name>
    <dbReference type="NCBI Taxonomy" id="2768161"/>
    <lineage>
        <taxon>Bacteria</taxon>
        <taxon>Pseudomonadati</taxon>
        <taxon>Pseudomonadota</taxon>
        <taxon>Alphaproteobacteria</taxon>
        <taxon>Acetobacterales</taxon>
        <taxon>Roseomonadaceae</taxon>
        <taxon>Roseomonas</taxon>
    </lineage>
</organism>
<gene>
    <name evidence="1" type="ORF">IAI60_00115</name>
</gene>
<evidence type="ECO:0000313" key="1">
    <source>
        <dbReference type="EMBL" id="MBO1073006.1"/>
    </source>
</evidence>
<protein>
    <submittedName>
        <fullName evidence="1">Uncharacterized protein</fullName>
    </submittedName>
</protein>
<dbReference type="Proteomes" id="UP001518990">
    <property type="component" value="Unassembled WGS sequence"/>
</dbReference>
<name>A0ABS3K6C4_9PROT</name>